<dbReference type="InterPro" id="IPR003333">
    <property type="entry name" value="CMAS"/>
</dbReference>
<keyword evidence="3" id="KW-0808">Transferase</keyword>
<dbReference type="Pfam" id="PF02353">
    <property type="entry name" value="CMAS"/>
    <property type="match status" value="1"/>
</dbReference>
<evidence type="ECO:0000313" key="7">
    <source>
        <dbReference type="EMBL" id="MCD2196880.1"/>
    </source>
</evidence>
<dbReference type="EMBL" id="JAJNDB010000006">
    <property type="protein sequence ID" value="MCD2196880.1"/>
    <property type="molecule type" value="Genomic_DNA"/>
</dbReference>
<dbReference type="InterPro" id="IPR050723">
    <property type="entry name" value="CFA/CMAS"/>
</dbReference>
<reference evidence="7 8" key="1">
    <citation type="submission" date="2021-11" db="EMBL/GenBank/DDBJ databases">
        <title>Draft genome sequence of Actinomycetospora sp. SF1 isolated from the rhizosphere soil.</title>
        <authorList>
            <person name="Duangmal K."/>
            <person name="Chantavorakit T."/>
        </authorList>
    </citation>
    <scope>NUCLEOTIDE SEQUENCE [LARGE SCALE GENOMIC DNA]</scope>
    <source>
        <strain evidence="7 8">TBRC 5722</strain>
    </source>
</reference>
<keyword evidence="5" id="KW-0443">Lipid metabolism</keyword>
<dbReference type="PANTHER" id="PTHR43667:SF1">
    <property type="entry name" value="CYCLOPROPANE-FATTY-ACYL-PHOSPHOLIPID SYNTHASE"/>
    <property type="match status" value="1"/>
</dbReference>
<dbReference type="Proteomes" id="UP001199469">
    <property type="component" value="Unassembled WGS sequence"/>
</dbReference>
<protein>
    <submittedName>
        <fullName evidence="7">Cyclopropane-fatty-acyl-phospholipid synthase family protein</fullName>
    </submittedName>
</protein>
<evidence type="ECO:0000256" key="2">
    <source>
        <dbReference type="ARBA" id="ARBA00022603"/>
    </source>
</evidence>
<dbReference type="Gene3D" id="3.40.50.150">
    <property type="entry name" value="Vaccinia Virus protein VP39"/>
    <property type="match status" value="1"/>
</dbReference>
<gene>
    <name evidence="7" type="ORF">LQ327_26265</name>
</gene>
<accession>A0ABS8PHB7</accession>
<evidence type="ECO:0000256" key="3">
    <source>
        <dbReference type="ARBA" id="ARBA00022679"/>
    </source>
</evidence>
<evidence type="ECO:0000256" key="1">
    <source>
        <dbReference type="ARBA" id="ARBA00010815"/>
    </source>
</evidence>
<keyword evidence="4" id="KW-0949">S-adenosyl-L-methionine</keyword>
<dbReference type="SUPFAM" id="SSF53335">
    <property type="entry name" value="S-adenosyl-L-methionine-dependent methyltransferases"/>
    <property type="match status" value="1"/>
</dbReference>
<keyword evidence="2" id="KW-0489">Methyltransferase</keyword>
<name>A0ABS8PHB7_9PSEU</name>
<proteinExistence type="inferred from homology"/>
<dbReference type="InterPro" id="IPR029063">
    <property type="entry name" value="SAM-dependent_MTases_sf"/>
</dbReference>
<evidence type="ECO:0000256" key="5">
    <source>
        <dbReference type="ARBA" id="ARBA00023098"/>
    </source>
</evidence>
<sequence>MAQAAGRVARALGAFVDGAIPVRIRAWDGSEAGAPADSGAPVVVLNHRRALRRLLWQPGEMGLAHAYVSGDLDVDGDLGEGLAAMWGLVRDGAVKPRKPRLGELPGVVADAARLGLLGPKPAPPPEAIRLPRFARLHSKLRDRAVIAHHYDAGNDFYELILDANMAYSSGYWADLGGELTPANLEAAQEAKLDMICRKLGLGPDSTLLDVGCGWGSLPIHAAKHFGAQVRGVTIAAEQRDHINQRIRAEGLADKVQVDLVDYRDIAARIDGYGEFDAVSSIEMGEHVGDENYPTFAATLFGALHPGGRALVQQMSRRPADSPGGGAFIETYVTPDMVMRPVGDTLTLLQQAGLEVRDVHVMREHYVPTIRAWLATLEADWDRAVALAGERGARMWRLYLVGGALAFEENRMGVDQILLSRPTTTGRSGMPATRVSFEPVSDPAGITAP</sequence>
<dbReference type="PANTHER" id="PTHR43667">
    <property type="entry name" value="CYCLOPROPANE-FATTY-ACYL-PHOSPHOLIPID SYNTHASE"/>
    <property type="match status" value="1"/>
</dbReference>
<feature type="region of interest" description="Disordered" evidence="6">
    <location>
        <begin position="424"/>
        <end position="448"/>
    </location>
</feature>
<dbReference type="CDD" id="cd02440">
    <property type="entry name" value="AdoMet_MTases"/>
    <property type="match status" value="1"/>
</dbReference>
<comment type="caution">
    <text evidence="7">The sequence shown here is derived from an EMBL/GenBank/DDBJ whole genome shotgun (WGS) entry which is preliminary data.</text>
</comment>
<dbReference type="RefSeq" id="WP_230738748.1">
    <property type="nucleotide sequence ID" value="NZ_JAJNDB010000006.1"/>
</dbReference>
<comment type="similarity">
    <text evidence="1">Belongs to the CFA/CMAS family.</text>
</comment>
<organism evidence="7 8">
    <name type="scientific">Actinomycetospora endophytica</name>
    <dbReference type="NCBI Taxonomy" id="2291215"/>
    <lineage>
        <taxon>Bacteria</taxon>
        <taxon>Bacillati</taxon>
        <taxon>Actinomycetota</taxon>
        <taxon>Actinomycetes</taxon>
        <taxon>Pseudonocardiales</taxon>
        <taxon>Pseudonocardiaceae</taxon>
        <taxon>Actinomycetospora</taxon>
    </lineage>
</organism>
<evidence type="ECO:0000256" key="4">
    <source>
        <dbReference type="ARBA" id="ARBA00022691"/>
    </source>
</evidence>
<evidence type="ECO:0000313" key="8">
    <source>
        <dbReference type="Proteomes" id="UP001199469"/>
    </source>
</evidence>
<dbReference type="PIRSF" id="PIRSF003085">
    <property type="entry name" value="CMAS"/>
    <property type="match status" value="1"/>
</dbReference>
<evidence type="ECO:0000256" key="6">
    <source>
        <dbReference type="SAM" id="MobiDB-lite"/>
    </source>
</evidence>
<keyword evidence="8" id="KW-1185">Reference proteome</keyword>